<evidence type="ECO:0000313" key="7">
    <source>
        <dbReference type="EMBL" id="MFD3227001.1"/>
    </source>
</evidence>
<dbReference type="PROSITE" id="PS50173">
    <property type="entry name" value="UMUC"/>
    <property type="match status" value="1"/>
</dbReference>
<name>A0ABW6CIG9_RAHSY</name>
<dbReference type="Gene3D" id="3.30.70.270">
    <property type="match status" value="1"/>
</dbReference>
<accession>A0ABW6CIG9</accession>
<dbReference type="InterPro" id="IPR050116">
    <property type="entry name" value="DNA_polymerase-Y"/>
</dbReference>
<protein>
    <submittedName>
        <fullName evidence="7">Translesion error-prone DNA polymerase V subunit UmuC</fullName>
        <ecNumber evidence="7">2.7.7.7</ecNumber>
    </submittedName>
</protein>
<keyword evidence="7" id="KW-0808">Transferase</keyword>
<dbReference type="PANTHER" id="PTHR11076:SF34">
    <property type="entry name" value="PROTEIN UMUC"/>
    <property type="match status" value="1"/>
</dbReference>
<dbReference type="InterPro" id="IPR043502">
    <property type="entry name" value="DNA/RNA_pol_sf"/>
</dbReference>
<gene>
    <name evidence="7" type="primary">umuC</name>
    <name evidence="7" type="ORF">ACFPK4_26025</name>
</gene>
<proteinExistence type="inferred from homology"/>
<dbReference type="NCBIfam" id="NF002955">
    <property type="entry name" value="PRK03609.1"/>
    <property type="match status" value="1"/>
</dbReference>
<evidence type="ECO:0000256" key="2">
    <source>
        <dbReference type="ARBA" id="ARBA00022763"/>
    </source>
</evidence>
<dbReference type="SUPFAM" id="SSF56672">
    <property type="entry name" value="DNA/RNA polymerases"/>
    <property type="match status" value="1"/>
</dbReference>
<evidence type="ECO:0000313" key="8">
    <source>
        <dbReference type="Proteomes" id="UP001598201"/>
    </source>
</evidence>
<dbReference type="Gene3D" id="3.40.1170.60">
    <property type="match status" value="1"/>
</dbReference>
<evidence type="ECO:0000256" key="3">
    <source>
        <dbReference type="ARBA" id="ARBA00023199"/>
    </source>
</evidence>
<dbReference type="GO" id="GO:0003887">
    <property type="term" value="F:DNA-directed DNA polymerase activity"/>
    <property type="evidence" value="ECO:0007669"/>
    <property type="project" value="UniProtKB-EC"/>
</dbReference>
<evidence type="ECO:0000256" key="5">
    <source>
        <dbReference type="ARBA" id="ARBA00023236"/>
    </source>
</evidence>
<evidence type="ECO:0000256" key="4">
    <source>
        <dbReference type="ARBA" id="ARBA00023204"/>
    </source>
</evidence>
<dbReference type="Proteomes" id="UP001598201">
    <property type="component" value="Unassembled WGS sequence"/>
</dbReference>
<feature type="domain" description="UmuC" evidence="6">
    <location>
        <begin position="2"/>
        <end position="189"/>
    </location>
</feature>
<evidence type="ECO:0000256" key="1">
    <source>
        <dbReference type="ARBA" id="ARBA00010945"/>
    </source>
</evidence>
<evidence type="ECO:0000259" key="6">
    <source>
        <dbReference type="PROSITE" id="PS50173"/>
    </source>
</evidence>
<keyword evidence="2" id="KW-0227">DNA damage</keyword>
<keyword evidence="4" id="KW-0234">DNA repair</keyword>
<organism evidence="7 8">
    <name type="scientific">Rahnella sp. (strain Y9602)</name>
    <dbReference type="NCBI Taxonomy" id="2703885"/>
    <lineage>
        <taxon>Bacteria</taxon>
        <taxon>Pseudomonadati</taxon>
        <taxon>Pseudomonadota</taxon>
        <taxon>Gammaproteobacteria</taxon>
        <taxon>Enterobacterales</taxon>
        <taxon>Yersiniaceae</taxon>
        <taxon>Rahnella</taxon>
    </lineage>
</organism>
<dbReference type="InterPro" id="IPR025188">
    <property type="entry name" value="DUF4113"/>
</dbReference>
<dbReference type="PANTHER" id="PTHR11076">
    <property type="entry name" value="DNA REPAIR POLYMERASE UMUC / TRANSFERASE FAMILY MEMBER"/>
    <property type="match status" value="1"/>
</dbReference>
<dbReference type="Gene3D" id="1.10.150.20">
    <property type="entry name" value="5' to 3' exonuclease, C-terminal subdomain"/>
    <property type="match status" value="1"/>
</dbReference>
<dbReference type="CDD" id="cd01700">
    <property type="entry name" value="PolY_Pol_V_umuC"/>
    <property type="match status" value="1"/>
</dbReference>
<dbReference type="InterPro" id="IPR017961">
    <property type="entry name" value="DNA_pol_Y-fam_little_finger"/>
</dbReference>
<dbReference type="SUPFAM" id="SSF100879">
    <property type="entry name" value="Lesion bypass DNA polymerase (Y-family), little finger domain"/>
    <property type="match status" value="1"/>
</dbReference>
<dbReference type="Pfam" id="PF00817">
    <property type="entry name" value="IMS"/>
    <property type="match status" value="1"/>
</dbReference>
<sequence length="423" mass="47391">MFALADVNSFYASCEAVLNPKLRGKPLIILSNNDGCCVARSAAAKKLGIKMGMPWFQIQQMSFPEKVYAFSSNYSLYHSFSQRVMSHLEELSPRVEQYSVDEMFIDISRIDNCMDFEAFGHQLRAHVLKGTGLTIGVGMGPGKVLAKAAQWASKEWPQFNGVLALTPGNPRRTEKLLSLMPVQEVWGCGSRISKKLNLMGIHTALQLARANPTFIRKNFSVVLERICRELNGESCISLEEAPPAKQQIICSRSFGERITTDEAMRQAVCQYAERAAEKLRGEHQYCRHISVFVKTSPFAVNEIYYSNVATEKLTTPTRDTRDIIAAAMKSLDRIWDDGRRYAKAGIMLNDFTPNGVSQLDLFDEVQPRPASDALMHVLDGINNSGLGKVWFAGRGMAPEWQMKRELLSPAYTTNWDQLPVASF</sequence>
<reference evidence="7 8" key="1">
    <citation type="submission" date="2024-09" db="EMBL/GenBank/DDBJ databases">
        <title>Genomes of Rahnella.</title>
        <authorList>
            <person name="Mnguni F.C."/>
            <person name="Shin G.Y."/>
            <person name="Coutinho T."/>
        </authorList>
    </citation>
    <scope>NUCLEOTIDE SEQUENCE [LARGE SCALE GENOMIC DNA]</scope>
    <source>
        <strain evidence="7 8">20WA0057</strain>
    </source>
</reference>
<dbReference type="InterPro" id="IPR043128">
    <property type="entry name" value="Rev_trsase/Diguanyl_cyclase"/>
</dbReference>
<dbReference type="Gene3D" id="3.30.1490.100">
    <property type="entry name" value="DNA polymerase, Y-family, little finger domain"/>
    <property type="match status" value="1"/>
</dbReference>
<keyword evidence="8" id="KW-1185">Reference proteome</keyword>
<keyword evidence="3" id="KW-0741">SOS mutagenesis</keyword>
<dbReference type="EC" id="2.7.7.7" evidence="7"/>
<dbReference type="RefSeq" id="WP_379672390.1">
    <property type="nucleotide sequence ID" value="NZ_JBHUCJ010000128.1"/>
</dbReference>
<comment type="similarity">
    <text evidence="1">Belongs to the DNA polymerase type-Y family.</text>
</comment>
<dbReference type="InterPro" id="IPR001126">
    <property type="entry name" value="UmuC"/>
</dbReference>
<dbReference type="InterPro" id="IPR036775">
    <property type="entry name" value="DNA_pol_Y-fam_lit_finger_sf"/>
</dbReference>
<keyword evidence="5" id="KW-0742">SOS response</keyword>
<dbReference type="Pfam" id="PF11799">
    <property type="entry name" value="IMS_C"/>
    <property type="match status" value="1"/>
</dbReference>
<keyword evidence="7" id="KW-0548">Nucleotidyltransferase</keyword>
<comment type="caution">
    <text evidence="7">The sequence shown here is derived from an EMBL/GenBank/DDBJ whole genome shotgun (WGS) entry which is preliminary data.</text>
</comment>
<dbReference type="EMBL" id="JBHUCJ010000128">
    <property type="protein sequence ID" value="MFD3227001.1"/>
    <property type="molecule type" value="Genomic_DNA"/>
</dbReference>
<dbReference type="Pfam" id="PF13438">
    <property type="entry name" value="DUF4113"/>
    <property type="match status" value="1"/>
</dbReference>